<dbReference type="SUPFAM" id="SSF69349">
    <property type="entry name" value="Phage fibre proteins"/>
    <property type="match status" value="1"/>
</dbReference>
<dbReference type="InterPro" id="IPR041352">
    <property type="entry name" value="Mtd_N"/>
</dbReference>
<evidence type="ECO:0000313" key="3">
    <source>
        <dbReference type="EMBL" id="KKL07037.1"/>
    </source>
</evidence>
<gene>
    <name evidence="3" type="ORF">LCGC14_2590060</name>
</gene>
<proteinExistence type="predicted"/>
<feature type="non-terminal residue" evidence="3">
    <location>
        <position position="34"/>
    </location>
</feature>
<name>A0A0F9AZS7_9ZZZZ</name>
<dbReference type="Pfam" id="PF18454">
    <property type="entry name" value="Mtd_N"/>
    <property type="match status" value="1"/>
</dbReference>
<dbReference type="AlphaFoldDB" id="A0A0F9AZS7"/>
<comment type="caution">
    <text evidence="3">The sequence shown here is derived from an EMBL/GenBank/DDBJ whole genome shotgun (WGS) entry which is preliminary data.</text>
</comment>
<accession>A0A0F9AZS7</accession>
<protein>
    <recommendedName>
        <fullName evidence="2">Major tropism determinant N-terminal domain-containing protein</fullName>
    </recommendedName>
</protein>
<feature type="domain" description="Major tropism determinant N-terminal" evidence="2">
    <location>
        <begin position="5"/>
        <end position="34"/>
    </location>
</feature>
<evidence type="ECO:0000259" key="2">
    <source>
        <dbReference type="Pfam" id="PF18454"/>
    </source>
</evidence>
<sequence>MAVQIQSRRDTAANWTSNNPTLAAGEIGIETDTG</sequence>
<reference evidence="3" key="1">
    <citation type="journal article" date="2015" name="Nature">
        <title>Complex archaea that bridge the gap between prokaryotes and eukaryotes.</title>
        <authorList>
            <person name="Spang A."/>
            <person name="Saw J.H."/>
            <person name="Jorgensen S.L."/>
            <person name="Zaremba-Niedzwiedzka K."/>
            <person name="Martijn J."/>
            <person name="Lind A.E."/>
            <person name="van Eijk R."/>
            <person name="Schleper C."/>
            <person name="Guy L."/>
            <person name="Ettema T.J."/>
        </authorList>
    </citation>
    <scope>NUCLEOTIDE SEQUENCE</scope>
</reference>
<evidence type="ECO:0000256" key="1">
    <source>
        <dbReference type="SAM" id="MobiDB-lite"/>
    </source>
</evidence>
<organism evidence="3">
    <name type="scientific">marine sediment metagenome</name>
    <dbReference type="NCBI Taxonomy" id="412755"/>
    <lineage>
        <taxon>unclassified sequences</taxon>
        <taxon>metagenomes</taxon>
        <taxon>ecological metagenomes</taxon>
    </lineage>
</organism>
<dbReference type="EMBL" id="LAZR01043454">
    <property type="protein sequence ID" value="KKL07037.1"/>
    <property type="molecule type" value="Genomic_DNA"/>
</dbReference>
<feature type="region of interest" description="Disordered" evidence="1">
    <location>
        <begin position="1"/>
        <end position="34"/>
    </location>
</feature>